<feature type="transmembrane region" description="Helical" evidence="6">
    <location>
        <begin position="143"/>
        <end position="167"/>
    </location>
</feature>
<dbReference type="InterPro" id="IPR052576">
    <property type="entry name" value="AA_Transporter-Related"/>
</dbReference>
<feature type="transmembrane region" description="Helical" evidence="6">
    <location>
        <begin position="114"/>
        <end position="131"/>
    </location>
</feature>
<dbReference type="PANTHER" id="PTHR37821:SF1">
    <property type="entry name" value="AMINO ACID TRANSPORTER YUIF-RELATED"/>
    <property type="match status" value="1"/>
</dbReference>
<keyword evidence="5 6" id="KW-0472">Membrane</keyword>
<evidence type="ECO:0000259" key="7">
    <source>
        <dbReference type="Pfam" id="PF03553"/>
    </source>
</evidence>
<dbReference type="RefSeq" id="WP_070972724.1">
    <property type="nucleotide sequence ID" value="NZ_CP017603.1"/>
</dbReference>
<gene>
    <name evidence="9" type="ORF">BJL90_20920</name>
    <name evidence="10" type="ORF">CLFO_31610</name>
</gene>
<feature type="transmembrane region" description="Helical" evidence="6">
    <location>
        <begin position="259"/>
        <end position="276"/>
    </location>
</feature>
<evidence type="ECO:0000256" key="3">
    <source>
        <dbReference type="ARBA" id="ARBA00022692"/>
    </source>
</evidence>
<keyword evidence="4 6" id="KW-1133">Transmembrane helix</keyword>
<evidence type="ECO:0000256" key="2">
    <source>
        <dbReference type="ARBA" id="ARBA00022475"/>
    </source>
</evidence>
<dbReference type="Pfam" id="PF03553">
    <property type="entry name" value="Na_H_antiporter"/>
    <property type="match status" value="1"/>
</dbReference>
<feature type="transmembrane region" description="Helical" evidence="6">
    <location>
        <begin position="60"/>
        <end position="78"/>
    </location>
</feature>
<evidence type="ECO:0000313" key="9">
    <source>
        <dbReference type="EMBL" id="AOY78105.1"/>
    </source>
</evidence>
<dbReference type="InterPro" id="IPR032813">
    <property type="entry name" value="Na_H_antiport_N"/>
</dbReference>
<evidence type="ECO:0000256" key="6">
    <source>
        <dbReference type="SAM" id="Phobius"/>
    </source>
</evidence>
<feature type="transmembrane region" description="Helical" evidence="6">
    <location>
        <begin position="6"/>
        <end position="25"/>
    </location>
</feature>
<dbReference type="PANTHER" id="PTHR37821">
    <property type="entry name" value="AMINO ACID TRANSPORTER YUIF-RELATED"/>
    <property type="match status" value="1"/>
</dbReference>
<evidence type="ECO:0000256" key="5">
    <source>
        <dbReference type="ARBA" id="ARBA00023136"/>
    </source>
</evidence>
<dbReference type="AlphaFoldDB" id="A0AAC9WIJ8"/>
<feature type="transmembrane region" description="Helical" evidence="6">
    <location>
        <begin position="90"/>
        <end position="108"/>
    </location>
</feature>
<accession>A0AAC9WIJ8</accession>
<sequence length="437" mass="45087">MLGNPVVLSVLVMIVLCLFKLNVILSLIIAALVGGALAGIPIGDVMGILIGGMGGNSSTALSYILLGALAAAVHKTGVAEILAKKIVQWVKGKGIILIVIIAIVSSLSQNLFPVHIAFIPIMIPPLVAVMNQLKIDRRAVASALTFGLKAPYVALPVGYGWVFHGIISDQMTDNGMAIAQGDVWKVMWIPGVAMVIGLFIAIFITYRKTREYESSDEAHAEAAAAVEEKVKMTGKHWAALIGAVSALVVQLSPLGSLHLGAIVGLAIMVVSGAIGWKDIDEIIHSGIGMMGFIAFVMLVAAGYGAVIRETGGVETLVAAISGIMGGSKFIAATAMTLLGLIITMGIGTSFGTIPIIAAIYVPLAAAMGFSPMATVLLIGTAAALGDAGSPASDSTLGPTAGLNIDGQHDHIWDTCVPTFIHYNIPLVLFGIIGALIL</sequence>
<keyword evidence="11" id="KW-1185">Reference proteome</keyword>
<organism evidence="10 12">
    <name type="scientific">Clostridium formicaceticum</name>
    <dbReference type="NCBI Taxonomy" id="1497"/>
    <lineage>
        <taxon>Bacteria</taxon>
        <taxon>Bacillati</taxon>
        <taxon>Bacillota</taxon>
        <taxon>Clostridia</taxon>
        <taxon>Eubacteriales</taxon>
        <taxon>Clostridiaceae</taxon>
        <taxon>Clostridium</taxon>
    </lineage>
</organism>
<dbReference type="Proteomes" id="UP000192478">
    <property type="component" value="Chromosome"/>
</dbReference>
<dbReference type="GO" id="GO:0005886">
    <property type="term" value="C:plasma membrane"/>
    <property type="evidence" value="ECO:0007669"/>
    <property type="project" value="UniProtKB-SubCell"/>
</dbReference>
<proteinExistence type="predicted"/>
<feature type="transmembrane region" description="Helical" evidence="6">
    <location>
        <begin position="419"/>
        <end position="436"/>
    </location>
</feature>
<evidence type="ECO:0000256" key="1">
    <source>
        <dbReference type="ARBA" id="ARBA00004651"/>
    </source>
</evidence>
<reference evidence="10 12" key="2">
    <citation type="submission" date="2017-03" db="EMBL/GenBank/DDBJ databases">
        <title>Complete sequence of Clostridium formicaceticum DSM 92.</title>
        <authorList>
            <person name="Poehlein A."/>
            <person name="Karl M."/>
            <person name="Bengelsdorf F.R."/>
            <person name="Duerre P."/>
            <person name="Daniel R."/>
        </authorList>
    </citation>
    <scope>NUCLEOTIDE SEQUENCE [LARGE SCALE GENOMIC DNA]</scope>
    <source>
        <strain evidence="10 12">DSM 92</strain>
    </source>
</reference>
<dbReference type="KEGG" id="cfm:BJL90_20920"/>
<evidence type="ECO:0000313" key="12">
    <source>
        <dbReference type="Proteomes" id="UP000192478"/>
    </source>
</evidence>
<keyword evidence="2" id="KW-1003">Cell membrane</keyword>
<reference evidence="9 11" key="1">
    <citation type="submission" date="2016-10" db="EMBL/GenBank/DDBJ databases">
        <title>Complete Genome Sequence of Acetogen Clostridium formicoaceticum ATCC 27076.</title>
        <authorList>
            <person name="Bao T."/>
            <person name="Cheng C."/>
            <person name="Zhao J."/>
            <person name="Yang S.-T."/>
            <person name="Wang J."/>
            <person name="Wang M."/>
        </authorList>
    </citation>
    <scope>NUCLEOTIDE SEQUENCE [LARGE SCALE GENOMIC DNA]</scope>
    <source>
        <strain evidence="9 11">ATCC 27076</strain>
    </source>
</reference>
<comment type="subcellular location">
    <subcellularLocation>
        <location evidence="1">Cell membrane</location>
        <topology evidence="1">Multi-pass membrane protein</topology>
    </subcellularLocation>
</comment>
<feature type="transmembrane region" description="Helical" evidence="6">
    <location>
        <begin position="355"/>
        <end position="384"/>
    </location>
</feature>
<dbReference type="InterPro" id="IPR018461">
    <property type="entry name" value="Na/H_Antiport_NhaC-like_C"/>
</dbReference>
<keyword evidence="3 6" id="KW-0812">Transmembrane</keyword>
<evidence type="ECO:0000256" key="4">
    <source>
        <dbReference type="ARBA" id="ARBA00022989"/>
    </source>
</evidence>
<dbReference type="EMBL" id="CP017603">
    <property type="protein sequence ID" value="AOY78105.1"/>
    <property type="molecule type" value="Genomic_DNA"/>
</dbReference>
<dbReference type="Pfam" id="PF13726">
    <property type="entry name" value="Na_H_antiport_2"/>
    <property type="match status" value="1"/>
</dbReference>
<feature type="transmembrane region" description="Helical" evidence="6">
    <location>
        <begin position="187"/>
        <end position="206"/>
    </location>
</feature>
<feature type="transmembrane region" description="Helical" evidence="6">
    <location>
        <begin position="318"/>
        <end position="343"/>
    </location>
</feature>
<dbReference type="Proteomes" id="UP000177894">
    <property type="component" value="Chromosome"/>
</dbReference>
<evidence type="ECO:0000313" key="11">
    <source>
        <dbReference type="Proteomes" id="UP000177894"/>
    </source>
</evidence>
<name>A0AAC9WIJ8_9CLOT</name>
<feature type="transmembrane region" description="Helical" evidence="6">
    <location>
        <begin position="288"/>
        <end position="306"/>
    </location>
</feature>
<dbReference type="EMBL" id="CP020559">
    <property type="protein sequence ID" value="ARE88755.1"/>
    <property type="molecule type" value="Genomic_DNA"/>
</dbReference>
<feature type="domain" description="Putative Na+/H+ antiporter N-terminal" evidence="8">
    <location>
        <begin position="4"/>
        <end position="90"/>
    </location>
</feature>
<evidence type="ECO:0000259" key="8">
    <source>
        <dbReference type="Pfam" id="PF13726"/>
    </source>
</evidence>
<evidence type="ECO:0000313" key="10">
    <source>
        <dbReference type="EMBL" id="ARE88755.1"/>
    </source>
</evidence>
<feature type="domain" description="Na+/H+ antiporter NhaC-like C-terminal" evidence="7">
    <location>
        <begin position="144"/>
        <end position="431"/>
    </location>
</feature>
<protein>
    <submittedName>
        <fullName evidence="10">Na+/H+ antiporter family protein</fullName>
    </submittedName>
    <submittedName>
        <fullName evidence="9">Sodium:proton antiporter</fullName>
    </submittedName>
</protein>